<name>A0A219YCG2_9CAUD</name>
<evidence type="ECO:0000313" key="1">
    <source>
        <dbReference type="EMBL" id="APU01393.1"/>
    </source>
</evidence>
<evidence type="ECO:0000313" key="2">
    <source>
        <dbReference type="Proteomes" id="UP000225215"/>
    </source>
</evidence>
<accession>A0A219YCG2</accession>
<dbReference type="Proteomes" id="UP000225215">
    <property type="component" value="Segment"/>
</dbReference>
<protein>
    <submittedName>
        <fullName evidence="1">Uncharacterized protein</fullName>
    </submittedName>
</protein>
<organism evidence="1 2">
    <name type="scientific">Aeromonas phage 65.2</name>
    <dbReference type="NCBI Taxonomy" id="1932896"/>
    <lineage>
        <taxon>Viruses</taxon>
        <taxon>Duplodnaviria</taxon>
        <taxon>Heunggongvirae</taxon>
        <taxon>Uroviricota</taxon>
        <taxon>Caudoviricetes</taxon>
        <taxon>Pantevenvirales</taxon>
        <taxon>Straboviridae</taxon>
        <taxon>Emmerichvirinae</taxon>
        <taxon>Ishigurovirus</taxon>
        <taxon>Ishigurovirus osborne</taxon>
    </lineage>
</organism>
<proteinExistence type="predicted"/>
<reference evidence="1 2" key="1">
    <citation type="journal article" date="2017" name="Sci. Rep.">
        <title>Characterization and diversity of phages infecting Aeromonas salmonicida subsp. salmonicida.</title>
        <authorList>
            <person name="Vincent A.T."/>
            <person name="Paquet V.E."/>
            <person name="Bernatchez A."/>
            <person name="Tremblay D.M."/>
            <person name="Moineau S."/>
            <person name="Charette S.J."/>
        </authorList>
    </citation>
    <scope>NUCLEOTIDE SEQUENCE [LARGE SCALE GENOMIC DNA]</scope>
</reference>
<sequence length="90" mass="10693">MKKYRFKSENHKQEFASDGFNHSGEEDLKTYNQAVIEFLDTEGIEEFYIDLCDDEAWIMVDGSPAIIMHFDEALIFHLYQEDIEEYMVEV</sequence>
<dbReference type="EMBL" id="KY290955">
    <property type="protein sequence ID" value="APU01393.1"/>
    <property type="molecule type" value="Genomic_DNA"/>
</dbReference>